<dbReference type="Gene3D" id="3.40.50.720">
    <property type="entry name" value="NAD(P)-binding Rossmann-like Domain"/>
    <property type="match status" value="1"/>
</dbReference>
<dbReference type="Proteomes" id="UP000254405">
    <property type="component" value="Unassembled WGS sequence"/>
</dbReference>
<evidence type="ECO:0000259" key="1">
    <source>
        <dbReference type="Pfam" id="PF07993"/>
    </source>
</evidence>
<reference evidence="2 3" key="1">
    <citation type="submission" date="2018-06" db="EMBL/GenBank/DDBJ databases">
        <authorList>
            <consortium name="Pathogen Informatics"/>
            <person name="Doyle S."/>
        </authorList>
    </citation>
    <scope>NUCLEOTIDE SEQUENCE [LARGE SCALE GENOMIC DNA]</scope>
    <source>
        <strain evidence="2 3">NCTC8985</strain>
    </source>
</reference>
<dbReference type="Pfam" id="PF07993">
    <property type="entry name" value="NAD_binding_4"/>
    <property type="match status" value="1"/>
</dbReference>
<dbReference type="InterPro" id="IPR036291">
    <property type="entry name" value="NAD(P)-bd_dom_sf"/>
</dbReference>
<feature type="domain" description="Thioester reductase (TE)" evidence="1">
    <location>
        <begin position="6"/>
        <end position="54"/>
    </location>
</feature>
<name>A0A376ZUT8_ECOLX</name>
<dbReference type="EMBL" id="UGCO01000002">
    <property type="protein sequence ID" value="STK78289.1"/>
    <property type="molecule type" value="Genomic_DNA"/>
</dbReference>
<evidence type="ECO:0000313" key="3">
    <source>
        <dbReference type="Proteomes" id="UP000254405"/>
    </source>
</evidence>
<accession>A0A376ZUT8</accession>
<dbReference type="AlphaFoldDB" id="A0A376ZUT8"/>
<organism evidence="2 3">
    <name type="scientific">Escherichia coli</name>
    <dbReference type="NCBI Taxonomy" id="562"/>
    <lineage>
        <taxon>Bacteria</taxon>
        <taxon>Pseudomonadati</taxon>
        <taxon>Pseudomonadota</taxon>
        <taxon>Gammaproteobacteria</taxon>
        <taxon>Enterobacterales</taxon>
        <taxon>Enterobacteriaceae</taxon>
        <taxon>Escherichia</taxon>
    </lineage>
</organism>
<dbReference type="InterPro" id="IPR013120">
    <property type="entry name" value="FAR_NAD-bd"/>
</dbReference>
<gene>
    <name evidence="2" type="primary">hlyF_3</name>
    <name evidence="2" type="ORF">NCTC8985_06534</name>
</gene>
<evidence type="ECO:0000313" key="2">
    <source>
        <dbReference type="EMBL" id="STK78289.1"/>
    </source>
</evidence>
<proteinExistence type="predicted"/>
<sequence>MKLLLLTGATGFLGGAVLDKLLDNCNNINLLLLVRAPTPQAGLERIKENMRKFNVL</sequence>
<dbReference type="SUPFAM" id="SSF51735">
    <property type="entry name" value="NAD(P)-binding Rossmann-fold domains"/>
    <property type="match status" value="1"/>
</dbReference>
<protein>
    <submittedName>
        <fullName evidence="2">HlyF</fullName>
    </submittedName>
</protein>